<keyword evidence="2" id="KW-1185">Reference proteome</keyword>
<sequence length="164" mass="18297">MHVVKINSFRHLTFTLGGLIVEVILKGAIDPCSENVVDGNAALSDSRFWAGRDATRAFVSVDFTESGLVGNTDGLSHDDLLGIRDWISFHEKDYKLVGVLVGRYYGANGNPTQELRDMLGRMQTAAEWKASRAAEAEVRLILLHHFHVHKYILVFIPRSIIACF</sequence>
<evidence type="ECO:0000313" key="2">
    <source>
        <dbReference type="Proteomes" id="UP000230423"/>
    </source>
</evidence>
<dbReference type="EMBL" id="KZ349995">
    <property type="protein sequence ID" value="PIO64332.1"/>
    <property type="molecule type" value="Genomic_DNA"/>
</dbReference>
<dbReference type="Proteomes" id="UP000230423">
    <property type="component" value="Unassembled WGS sequence"/>
</dbReference>
<dbReference type="AlphaFoldDB" id="A0A2G9U3S0"/>
<dbReference type="Gene3D" id="3.10.120.10">
    <property type="entry name" value="Cytochrome b5-like heme/steroid binding domain"/>
    <property type="match status" value="1"/>
</dbReference>
<reference evidence="1 2" key="1">
    <citation type="submission" date="2015-09" db="EMBL/GenBank/DDBJ databases">
        <title>Draft genome of the parasitic nematode Teladorsagia circumcincta isolate WARC Sus (inbred).</title>
        <authorList>
            <person name="Mitreva M."/>
        </authorList>
    </citation>
    <scope>NUCLEOTIDE SEQUENCE [LARGE SCALE GENOMIC DNA]</scope>
    <source>
        <strain evidence="1 2">S</strain>
    </source>
</reference>
<gene>
    <name evidence="1" type="ORF">TELCIR_14046</name>
</gene>
<name>A0A2G9U3S0_TELCI</name>
<evidence type="ECO:0000313" key="1">
    <source>
        <dbReference type="EMBL" id="PIO64332.1"/>
    </source>
</evidence>
<protein>
    <recommendedName>
        <fullName evidence="3">Cytochrome b5 heme-binding domain-containing protein</fullName>
    </recommendedName>
</protein>
<proteinExistence type="predicted"/>
<dbReference type="InterPro" id="IPR036400">
    <property type="entry name" value="Cyt_B5-like_heme/steroid_sf"/>
</dbReference>
<dbReference type="OrthoDB" id="10257697at2759"/>
<evidence type="ECO:0008006" key="3">
    <source>
        <dbReference type="Google" id="ProtNLM"/>
    </source>
</evidence>
<dbReference type="SUPFAM" id="SSF55856">
    <property type="entry name" value="Cytochrome b5-like heme/steroid binding domain"/>
    <property type="match status" value="1"/>
</dbReference>
<accession>A0A2G9U3S0</accession>
<organism evidence="1 2">
    <name type="scientific">Teladorsagia circumcincta</name>
    <name type="common">Brown stomach worm</name>
    <name type="synonym">Ostertagia circumcincta</name>
    <dbReference type="NCBI Taxonomy" id="45464"/>
    <lineage>
        <taxon>Eukaryota</taxon>
        <taxon>Metazoa</taxon>
        <taxon>Ecdysozoa</taxon>
        <taxon>Nematoda</taxon>
        <taxon>Chromadorea</taxon>
        <taxon>Rhabditida</taxon>
        <taxon>Rhabditina</taxon>
        <taxon>Rhabditomorpha</taxon>
        <taxon>Strongyloidea</taxon>
        <taxon>Trichostrongylidae</taxon>
        <taxon>Teladorsagia</taxon>
    </lineage>
</organism>